<evidence type="ECO:0000259" key="8">
    <source>
        <dbReference type="PROSITE" id="PS50114"/>
    </source>
</evidence>
<dbReference type="FunFam" id="3.30.50.10:FF:000007">
    <property type="entry name" value="Nitrogen regulatory AreA, N-terminal"/>
    <property type="match status" value="1"/>
</dbReference>
<dbReference type="PANTHER" id="PTHR10071:SF281">
    <property type="entry name" value="BOX A-BINDING FACTOR-RELATED"/>
    <property type="match status" value="1"/>
</dbReference>
<keyword evidence="2" id="KW-0479">Metal-binding</keyword>
<dbReference type="OrthoDB" id="515401at2759"/>
<dbReference type="AlphaFoldDB" id="A0A9W8LR74"/>
<comment type="caution">
    <text evidence="9">The sequence shown here is derived from an EMBL/GenBank/DDBJ whole genome shotgun (WGS) entry which is preliminary data.</text>
</comment>
<evidence type="ECO:0000256" key="6">
    <source>
        <dbReference type="PROSITE-ProRule" id="PRU00094"/>
    </source>
</evidence>
<dbReference type="InterPro" id="IPR039355">
    <property type="entry name" value="Transcription_factor_GATA"/>
</dbReference>
<organism evidence="9 10">
    <name type="scientific">Coemansia guatemalensis</name>
    <dbReference type="NCBI Taxonomy" id="2761395"/>
    <lineage>
        <taxon>Eukaryota</taxon>
        <taxon>Fungi</taxon>
        <taxon>Fungi incertae sedis</taxon>
        <taxon>Zoopagomycota</taxon>
        <taxon>Kickxellomycotina</taxon>
        <taxon>Kickxellomycetes</taxon>
        <taxon>Kickxellales</taxon>
        <taxon>Kickxellaceae</taxon>
        <taxon>Coemansia</taxon>
    </lineage>
</organism>
<dbReference type="InterPro" id="IPR000679">
    <property type="entry name" value="Znf_GATA"/>
</dbReference>
<name>A0A9W8LR74_9FUNG</name>
<feature type="domain" description="GATA-type" evidence="8">
    <location>
        <begin position="27"/>
        <end position="80"/>
    </location>
</feature>
<dbReference type="SUPFAM" id="SSF57716">
    <property type="entry name" value="Glucocorticoid receptor-like (DNA-binding domain)"/>
    <property type="match status" value="1"/>
</dbReference>
<accession>A0A9W8LR74</accession>
<evidence type="ECO:0000256" key="3">
    <source>
        <dbReference type="ARBA" id="ARBA00022771"/>
    </source>
</evidence>
<dbReference type="PROSITE" id="PS50114">
    <property type="entry name" value="GATA_ZN_FINGER_2"/>
    <property type="match status" value="1"/>
</dbReference>
<dbReference type="GO" id="GO:0005634">
    <property type="term" value="C:nucleus"/>
    <property type="evidence" value="ECO:0007669"/>
    <property type="project" value="UniProtKB-SubCell"/>
</dbReference>
<dbReference type="PANTHER" id="PTHR10071">
    <property type="entry name" value="TRANSCRIPTION FACTOR GATA FAMILY MEMBER"/>
    <property type="match status" value="1"/>
</dbReference>
<dbReference type="InterPro" id="IPR013088">
    <property type="entry name" value="Znf_NHR/GATA"/>
</dbReference>
<keyword evidence="4" id="KW-0862">Zinc</keyword>
<evidence type="ECO:0000313" key="10">
    <source>
        <dbReference type="Proteomes" id="UP001140094"/>
    </source>
</evidence>
<dbReference type="GO" id="GO:0045944">
    <property type="term" value="P:positive regulation of transcription by RNA polymerase II"/>
    <property type="evidence" value="ECO:0007669"/>
    <property type="project" value="TreeGrafter"/>
</dbReference>
<feature type="region of interest" description="Disordered" evidence="7">
    <location>
        <begin position="128"/>
        <end position="153"/>
    </location>
</feature>
<keyword evidence="10" id="KW-1185">Reference proteome</keyword>
<evidence type="ECO:0000256" key="2">
    <source>
        <dbReference type="ARBA" id="ARBA00022723"/>
    </source>
</evidence>
<dbReference type="GO" id="GO:0000122">
    <property type="term" value="P:negative regulation of transcription by RNA polymerase II"/>
    <property type="evidence" value="ECO:0007669"/>
    <property type="project" value="TreeGrafter"/>
</dbReference>
<dbReference type="EMBL" id="JANBUO010000809">
    <property type="protein sequence ID" value="KAJ2801461.1"/>
    <property type="molecule type" value="Genomic_DNA"/>
</dbReference>
<dbReference type="GO" id="GO:0008270">
    <property type="term" value="F:zinc ion binding"/>
    <property type="evidence" value="ECO:0007669"/>
    <property type="project" value="UniProtKB-KW"/>
</dbReference>
<feature type="region of interest" description="Disordered" evidence="7">
    <location>
        <begin position="78"/>
        <end position="107"/>
    </location>
</feature>
<comment type="subcellular location">
    <subcellularLocation>
        <location evidence="1">Nucleus</location>
    </subcellularLocation>
</comment>
<feature type="compositionally biased region" description="Low complexity" evidence="7">
    <location>
        <begin position="85"/>
        <end position="101"/>
    </location>
</feature>
<dbReference type="SMART" id="SM00401">
    <property type="entry name" value="ZnF_GATA"/>
    <property type="match status" value="1"/>
</dbReference>
<evidence type="ECO:0000256" key="7">
    <source>
        <dbReference type="SAM" id="MobiDB-lite"/>
    </source>
</evidence>
<evidence type="ECO:0000313" key="9">
    <source>
        <dbReference type="EMBL" id="KAJ2801461.1"/>
    </source>
</evidence>
<protein>
    <submittedName>
        <fullName evidence="9">GATA type transcriptional activator of nitrogen-regulated proteins</fullName>
    </submittedName>
</protein>
<reference evidence="9" key="1">
    <citation type="submission" date="2022-07" db="EMBL/GenBank/DDBJ databases">
        <title>Phylogenomic reconstructions and comparative analyses of Kickxellomycotina fungi.</title>
        <authorList>
            <person name="Reynolds N.K."/>
            <person name="Stajich J.E."/>
            <person name="Barry K."/>
            <person name="Grigoriev I.V."/>
            <person name="Crous P."/>
            <person name="Smith M.E."/>
        </authorList>
    </citation>
    <scope>NUCLEOTIDE SEQUENCE</scope>
    <source>
        <strain evidence="9">NRRL 1565</strain>
    </source>
</reference>
<dbReference type="GO" id="GO:0000981">
    <property type="term" value="F:DNA-binding transcription factor activity, RNA polymerase II-specific"/>
    <property type="evidence" value="ECO:0007669"/>
    <property type="project" value="TreeGrafter"/>
</dbReference>
<sequence length="289" mass="31018">MHHSPYRAVAPGAATTAAAAAPVRNASDTGTVCFNCGVTATPLWRRDPNGNTICNACGLYYKLHNVPRPISMKRTVIKRRRRRTTNSTAAPTTTTMPAMSAKTKREGPLARAVVTVTSAAVPVGRSSSVPVDAAADGSTSLSSSPPPQMRPAAAPSAVNAWMSSKSLPSPRKSYPMMNACPPMYPNGRNAARPQCVGLESLMKAAELSLPMPYTLARPKKRSLSQASQESLLDSLATVATAEISLSKRRALDIYRNGLAPTASRHPAYREELQRECERLHMESVTVNKY</sequence>
<keyword evidence="3 6" id="KW-0863">Zinc-finger</keyword>
<keyword evidence="5" id="KW-0539">Nucleus</keyword>
<dbReference type="GO" id="GO:0000978">
    <property type="term" value="F:RNA polymerase II cis-regulatory region sequence-specific DNA binding"/>
    <property type="evidence" value="ECO:0007669"/>
    <property type="project" value="TreeGrafter"/>
</dbReference>
<gene>
    <name evidence="9" type="primary">SFU1_2</name>
    <name evidence="9" type="ORF">H4R20_003661</name>
</gene>
<dbReference type="Pfam" id="PF00320">
    <property type="entry name" value="GATA"/>
    <property type="match status" value="1"/>
</dbReference>
<evidence type="ECO:0000256" key="1">
    <source>
        <dbReference type="ARBA" id="ARBA00004123"/>
    </source>
</evidence>
<dbReference type="PRINTS" id="PR00619">
    <property type="entry name" value="GATAZNFINGER"/>
</dbReference>
<evidence type="ECO:0000256" key="4">
    <source>
        <dbReference type="ARBA" id="ARBA00022833"/>
    </source>
</evidence>
<dbReference type="PROSITE" id="PS00344">
    <property type="entry name" value="GATA_ZN_FINGER_1"/>
    <property type="match status" value="1"/>
</dbReference>
<dbReference type="Proteomes" id="UP001140094">
    <property type="component" value="Unassembled WGS sequence"/>
</dbReference>
<proteinExistence type="predicted"/>
<dbReference type="CDD" id="cd00202">
    <property type="entry name" value="ZnF_GATA"/>
    <property type="match status" value="1"/>
</dbReference>
<dbReference type="Gene3D" id="3.30.50.10">
    <property type="entry name" value="Erythroid Transcription Factor GATA-1, subunit A"/>
    <property type="match status" value="1"/>
</dbReference>
<evidence type="ECO:0000256" key="5">
    <source>
        <dbReference type="ARBA" id="ARBA00023242"/>
    </source>
</evidence>